<accession>A0A5B7ERZ4</accession>
<evidence type="ECO:0000313" key="4">
    <source>
        <dbReference type="Proteomes" id="UP000324222"/>
    </source>
</evidence>
<keyword evidence="4" id="KW-1185">Reference proteome</keyword>
<proteinExistence type="predicted"/>
<feature type="transmembrane region" description="Helical" evidence="2">
    <location>
        <begin position="52"/>
        <end position="71"/>
    </location>
</feature>
<reference evidence="3 4" key="1">
    <citation type="submission" date="2019-05" db="EMBL/GenBank/DDBJ databases">
        <title>Another draft genome of Portunus trituberculatus and its Hox gene families provides insights of decapod evolution.</title>
        <authorList>
            <person name="Jeong J.-H."/>
            <person name="Song I."/>
            <person name="Kim S."/>
            <person name="Choi T."/>
            <person name="Kim D."/>
            <person name="Ryu S."/>
            <person name="Kim W."/>
        </authorList>
    </citation>
    <scope>NUCLEOTIDE SEQUENCE [LARGE SCALE GENOMIC DNA]</scope>
    <source>
        <tissue evidence="3">Muscle</tissue>
    </source>
</reference>
<keyword evidence="2" id="KW-1133">Transmembrane helix</keyword>
<dbReference type="AlphaFoldDB" id="A0A5B7ERZ4"/>
<evidence type="ECO:0000256" key="1">
    <source>
        <dbReference type="SAM" id="MobiDB-lite"/>
    </source>
</evidence>
<name>A0A5B7ERZ4_PORTR</name>
<organism evidence="3 4">
    <name type="scientific">Portunus trituberculatus</name>
    <name type="common">Swimming crab</name>
    <name type="synonym">Neptunus trituberculatus</name>
    <dbReference type="NCBI Taxonomy" id="210409"/>
    <lineage>
        <taxon>Eukaryota</taxon>
        <taxon>Metazoa</taxon>
        <taxon>Ecdysozoa</taxon>
        <taxon>Arthropoda</taxon>
        <taxon>Crustacea</taxon>
        <taxon>Multicrustacea</taxon>
        <taxon>Malacostraca</taxon>
        <taxon>Eumalacostraca</taxon>
        <taxon>Eucarida</taxon>
        <taxon>Decapoda</taxon>
        <taxon>Pleocyemata</taxon>
        <taxon>Brachyura</taxon>
        <taxon>Eubrachyura</taxon>
        <taxon>Portunoidea</taxon>
        <taxon>Portunidae</taxon>
        <taxon>Portuninae</taxon>
        <taxon>Portunus</taxon>
    </lineage>
</organism>
<comment type="caution">
    <text evidence="3">The sequence shown here is derived from an EMBL/GenBank/DDBJ whole genome shotgun (WGS) entry which is preliminary data.</text>
</comment>
<protein>
    <submittedName>
        <fullName evidence="3">Uncharacterized protein</fullName>
    </submittedName>
</protein>
<evidence type="ECO:0000256" key="2">
    <source>
        <dbReference type="SAM" id="Phobius"/>
    </source>
</evidence>
<dbReference type="Proteomes" id="UP000324222">
    <property type="component" value="Unassembled WGS sequence"/>
</dbReference>
<gene>
    <name evidence="3" type="ORF">E2C01_029121</name>
</gene>
<evidence type="ECO:0000313" key="3">
    <source>
        <dbReference type="EMBL" id="MPC35693.1"/>
    </source>
</evidence>
<sequence>MEVGPHLPSKGEHPPQIPQEQKVPSPHLPSDHLYPPQVSPGPCKQQALQSSSVVVVLVMVVVVVVVMVVVYENKERRHPPWHTRRSCTSQGLFRICSSWEPLGRASRSGGRRSPPYEKKK</sequence>
<feature type="region of interest" description="Disordered" evidence="1">
    <location>
        <begin position="1"/>
        <end position="42"/>
    </location>
</feature>
<dbReference type="EMBL" id="VSRR010003325">
    <property type="protein sequence ID" value="MPC35693.1"/>
    <property type="molecule type" value="Genomic_DNA"/>
</dbReference>
<keyword evidence="2" id="KW-0812">Transmembrane</keyword>
<keyword evidence="2" id="KW-0472">Membrane</keyword>